<feature type="transmembrane region" description="Helical" evidence="1">
    <location>
        <begin position="51"/>
        <end position="73"/>
    </location>
</feature>
<feature type="transmembrane region" description="Helical" evidence="1">
    <location>
        <begin position="93"/>
        <end position="110"/>
    </location>
</feature>
<keyword evidence="3" id="KW-0482">Metalloprotease</keyword>
<evidence type="ECO:0000259" key="2">
    <source>
        <dbReference type="Pfam" id="PF02517"/>
    </source>
</evidence>
<dbReference type="GO" id="GO:0004175">
    <property type="term" value="F:endopeptidase activity"/>
    <property type="evidence" value="ECO:0007669"/>
    <property type="project" value="UniProtKB-ARBA"/>
</dbReference>
<dbReference type="InterPro" id="IPR052710">
    <property type="entry name" value="CAAX_protease"/>
</dbReference>
<gene>
    <name evidence="3" type="ORF">FYJ60_07225</name>
</gene>
<keyword evidence="1" id="KW-0812">Transmembrane</keyword>
<feature type="transmembrane region" description="Helical" evidence="1">
    <location>
        <begin position="176"/>
        <end position="200"/>
    </location>
</feature>
<sequence length="267" mass="29831">MPSGSAPRAYPTGMEAGRSWKQQARTASAERSVSWKIFCWRQRMKNKIWDVVQPVLFFFLCIIAVTAVGMSIASFALNINIMNYQALTEKVRALPLYLSASYYALVMILMRKAFQADQMRFGYGSCRWKAWQVLLAVLAVAAAGFLWSSVLTGSGLENVFRYYRINAAGAFDGQKAVPLILATVILGPPAEEMIFRGMVYRRARAYWGTKKALLLSSVLFGVYHGNMIQFLYAVVIGLMLGWIYEKSGSLKVSIAAHMCVNLLAVFL</sequence>
<keyword evidence="3" id="KW-0645">Protease</keyword>
<dbReference type="PANTHER" id="PTHR36435:SF1">
    <property type="entry name" value="CAAX AMINO TERMINAL PROTEASE FAMILY PROTEIN"/>
    <property type="match status" value="1"/>
</dbReference>
<proteinExistence type="predicted"/>
<organism evidence="3 4">
    <name type="scientific">Bilifractor porci</name>
    <dbReference type="NCBI Taxonomy" id="2606636"/>
    <lineage>
        <taxon>Bacteria</taxon>
        <taxon>Bacillati</taxon>
        <taxon>Bacillota</taxon>
        <taxon>Clostridia</taxon>
        <taxon>Lachnospirales</taxon>
        <taxon>Lachnospiraceae</taxon>
        <taxon>Bilifractor</taxon>
    </lineage>
</organism>
<keyword evidence="1" id="KW-1133">Transmembrane helix</keyword>
<keyword evidence="4" id="KW-1185">Reference proteome</keyword>
<dbReference type="GO" id="GO:0080120">
    <property type="term" value="P:CAAX-box protein maturation"/>
    <property type="evidence" value="ECO:0007669"/>
    <property type="project" value="UniProtKB-ARBA"/>
</dbReference>
<dbReference type="GO" id="GO:0008237">
    <property type="term" value="F:metallopeptidase activity"/>
    <property type="evidence" value="ECO:0007669"/>
    <property type="project" value="UniProtKB-KW"/>
</dbReference>
<dbReference type="Proteomes" id="UP000466864">
    <property type="component" value="Unassembled WGS sequence"/>
</dbReference>
<keyword evidence="1" id="KW-0472">Membrane</keyword>
<evidence type="ECO:0000256" key="1">
    <source>
        <dbReference type="SAM" id="Phobius"/>
    </source>
</evidence>
<dbReference type="EMBL" id="VUMV01000004">
    <property type="protein sequence ID" value="MST82102.1"/>
    <property type="molecule type" value="Genomic_DNA"/>
</dbReference>
<feature type="domain" description="CAAX prenyl protease 2/Lysostaphin resistance protein A-like" evidence="2">
    <location>
        <begin position="175"/>
        <end position="263"/>
    </location>
</feature>
<dbReference type="Pfam" id="PF02517">
    <property type="entry name" value="Rce1-like"/>
    <property type="match status" value="1"/>
</dbReference>
<evidence type="ECO:0000313" key="3">
    <source>
        <dbReference type="EMBL" id="MST82102.1"/>
    </source>
</evidence>
<keyword evidence="3" id="KW-0378">Hydrolase</keyword>
<dbReference type="InterPro" id="IPR003675">
    <property type="entry name" value="Rce1/LyrA-like_dom"/>
</dbReference>
<feature type="transmembrane region" description="Helical" evidence="1">
    <location>
        <begin position="212"/>
        <end position="244"/>
    </location>
</feature>
<protein>
    <submittedName>
        <fullName evidence="3">CPBP family intramembrane metalloprotease</fullName>
    </submittedName>
</protein>
<evidence type="ECO:0000313" key="4">
    <source>
        <dbReference type="Proteomes" id="UP000466864"/>
    </source>
</evidence>
<comment type="caution">
    <text evidence="3">The sequence shown here is derived from an EMBL/GenBank/DDBJ whole genome shotgun (WGS) entry which is preliminary data.</text>
</comment>
<reference evidence="3 4" key="1">
    <citation type="submission" date="2019-08" db="EMBL/GenBank/DDBJ databases">
        <title>In-depth cultivation of the pig gut microbiome towards novel bacterial diversity and tailored functional studies.</title>
        <authorList>
            <person name="Wylensek D."/>
            <person name="Hitch T.C.A."/>
            <person name="Clavel T."/>
        </authorList>
    </citation>
    <scope>NUCLEOTIDE SEQUENCE [LARGE SCALE GENOMIC DNA]</scope>
    <source>
        <strain evidence="3 4">Oil+RF-744-WCA-WT-13</strain>
    </source>
</reference>
<accession>A0A7X2TNC8</accession>
<name>A0A7X2TNC8_9FIRM</name>
<feature type="transmembrane region" description="Helical" evidence="1">
    <location>
        <begin position="131"/>
        <end position="156"/>
    </location>
</feature>
<dbReference type="GO" id="GO:0006508">
    <property type="term" value="P:proteolysis"/>
    <property type="evidence" value="ECO:0007669"/>
    <property type="project" value="UniProtKB-KW"/>
</dbReference>
<dbReference type="AlphaFoldDB" id="A0A7X2TNC8"/>
<dbReference type="PANTHER" id="PTHR36435">
    <property type="entry name" value="SLR1288 PROTEIN"/>
    <property type="match status" value="1"/>
</dbReference>